<gene>
    <name evidence="2" type="ORF">UFOPK3099_02267</name>
</gene>
<proteinExistence type="predicted"/>
<reference evidence="2" key="1">
    <citation type="submission" date="2020-05" db="EMBL/GenBank/DDBJ databases">
        <authorList>
            <person name="Chiriac C."/>
            <person name="Salcher M."/>
            <person name="Ghai R."/>
            <person name="Kavagutti S V."/>
        </authorList>
    </citation>
    <scope>NUCLEOTIDE SEQUENCE</scope>
</reference>
<name>A0A6J7AK50_9ZZZZ</name>
<organism evidence="2">
    <name type="scientific">freshwater metagenome</name>
    <dbReference type="NCBI Taxonomy" id="449393"/>
    <lineage>
        <taxon>unclassified sequences</taxon>
        <taxon>metagenomes</taxon>
        <taxon>ecological metagenomes</taxon>
    </lineage>
</organism>
<evidence type="ECO:0000256" key="1">
    <source>
        <dbReference type="SAM" id="MobiDB-lite"/>
    </source>
</evidence>
<dbReference type="AlphaFoldDB" id="A0A6J7AK50"/>
<sequence length="110" mass="11598">MITSHSTANARKIDNTTATSSSPRDQDTGPASSARITCSTLSRSTAGSSTRMPAPDNSAVATRCTVESLTSQRWRYERMAARSSRVGSASDIGATLLPADVEPELPLPQD</sequence>
<evidence type="ECO:0000313" key="2">
    <source>
        <dbReference type="EMBL" id="CAB4832830.1"/>
    </source>
</evidence>
<feature type="region of interest" description="Disordered" evidence="1">
    <location>
        <begin position="81"/>
        <end position="110"/>
    </location>
</feature>
<dbReference type="EMBL" id="CAFAAV010000214">
    <property type="protein sequence ID" value="CAB4832830.1"/>
    <property type="molecule type" value="Genomic_DNA"/>
</dbReference>
<protein>
    <submittedName>
        <fullName evidence="2">Unannotated protein</fullName>
    </submittedName>
</protein>
<accession>A0A6J7AK50</accession>
<feature type="compositionally biased region" description="Polar residues" evidence="1">
    <location>
        <begin position="1"/>
        <end position="51"/>
    </location>
</feature>
<feature type="region of interest" description="Disordered" evidence="1">
    <location>
        <begin position="1"/>
        <end position="64"/>
    </location>
</feature>